<dbReference type="InterPro" id="IPR011835">
    <property type="entry name" value="GS/SS"/>
</dbReference>
<keyword evidence="4 7" id="KW-0328">Glycosyltransferase</keyword>
<dbReference type="CDD" id="cd03791">
    <property type="entry name" value="GT5_Glycogen_synthase_DULL1-like"/>
    <property type="match status" value="1"/>
</dbReference>
<evidence type="ECO:0000256" key="5">
    <source>
        <dbReference type="ARBA" id="ARBA00022679"/>
    </source>
</evidence>
<evidence type="ECO:0000256" key="6">
    <source>
        <dbReference type="ARBA" id="ARBA00023056"/>
    </source>
</evidence>
<evidence type="ECO:0000256" key="1">
    <source>
        <dbReference type="ARBA" id="ARBA00001478"/>
    </source>
</evidence>
<feature type="region of interest" description="Disordered" evidence="8">
    <location>
        <begin position="484"/>
        <end position="588"/>
    </location>
</feature>
<evidence type="ECO:0000256" key="3">
    <source>
        <dbReference type="ARBA" id="ARBA00010281"/>
    </source>
</evidence>
<organism evidence="11 12">
    <name type="scientific">Candidatus Intestinimonas merdavium</name>
    <dbReference type="NCBI Taxonomy" id="2838622"/>
    <lineage>
        <taxon>Bacteria</taxon>
        <taxon>Bacillati</taxon>
        <taxon>Bacillota</taxon>
        <taxon>Clostridia</taxon>
        <taxon>Eubacteriales</taxon>
        <taxon>Intestinimonas</taxon>
    </lineage>
</organism>
<dbReference type="AlphaFoldDB" id="A0A9D2CFC8"/>
<feature type="binding site" evidence="7">
    <location>
        <position position="15"/>
    </location>
    <ligand>
        <name>ADP-alpha-D-glucose</name>
        <dbReference type="ChEBI" id="CHEBI:57498"/>
    </ligand>
</feature>
<dbReference type="InterPro" id="IPR013534">
    <property type="entry name" value="Starch_synth_cat_dom"/>
</dbReference>
<feature type="domain" description="Glycosyl transferase family 1" evidence="9">
    <location>
        <begin position="288"/>
        <end position="429"/>
    </location>
</feature>
<comment type="catalytic activity">
    <reaction evidence="1 7">
        <text>[(1-&gt;4)-alpha-D-glucosyl](n) + ADP-alpha-D-glucose = [(1-&gt;4)-alpha-D-glucosyl](n+1) + ADP + H(+)</text>
        <dbReference type="Rhea" id="RHEA:18189"/>
        <dbReference type="Rhea" id="RHEA-COMP:9584"/>
        <dbReference type="Rhea" id="RHEA-COMP:9587"/>
        <dbReference type="ChEBI" id="CHEBI:15378"/>
        <dbReference type="ChEBI" id="CHEBI:15444"/>
        <dbReference type="ChEBI" id="CHEBI:57498"/>
        <dbReference type="ChEBI" id="CHEBI:456216"/>
        <dbReference type="EC" id="2.4.1.21"/>
    </reaction>
</comment>
<comment type="pathway">
    <text evidence="7">Glycan biosynthesis; glycogen biosynthesis.</text>
</comment>
<proteinExistence type="inferred from homology"/>
<protein>
    <recommendedName>
        <fullName evidence="7">Glycogen synthase</fullName>
        <ecNumber evidence="7">2.4.1.21</ecNumber>
    </recommendedName>
    <alternativeName>
        <fullName evidence="7">Starch [bacterial glycogen] synthase</fullName>
    </alternativeName>
</protein>
<evidence type="ECO:0000313" key="12">
    <source>
        <dbReference type="Proteomes" id="UP000886824"/>
    </source>
</evidence>
<dbReference type="GO" id="GO:0005978">
    <property type="term" value="P:glycogen biosynthetic process"/>
    <property type="evidence" value="ECO:0007669"/>
    <property type="project" value="UniProtKB-UniRule"/>
</dbReference>
<dbReference type="Gene3D" id="3.40.50.2000">
    <property type="entry name" value="Glycogen Phosphorylase B"/>
    <property type="match status" value="2"/>
</dbReference>
<dbReference type="Proteomes" id="UP000886824">
    <property type="component" value="Unassembled WGS sequence"/>
</dbReference>
<evidence type="ECO:0000256" key="2">
    <source>
        <dbReference type="ARBA" id="ARBA00002764"/>
    </source>
</evidence>
<feature type="compositionally biased region" description="Low complexity" evidence="8">
    <location>
        <begin position="491"/>
        <end position="512"/>
    </location>
</feature>
<dbReference type="NCBIfam" id="TIGR02095">
    <property type="entry name" value="glgA"/>
    <property type="match status" value="1"/>
</dbReference>
<accession>A0A9D2CFC8</accession>
<sequence length="588" mass="65306">MNILFAASEVAPFIKTGGLADVAGSLPQKLADMGHDVKVILPLYEGIGQQYREKMRFLFYWNCRLAWRTPYCGVFELREGNISYLFVDNEYYFKRAEIYGHYDDGERFAFFSRAVIETPAHLDWHPDILHCNDWETALVPIYLLEERERIWQLRGTKSVFTIHNIEYQGRYGDQIIQDLLGLHPGYMNEHMLAYHGDVNLMKGAIYAADYVTTVSPTYASELQYPFYAHGLEGVVADNRWKMRGILNGLDTALYDPTNGNGLAAPFSADDLSGKAACKRALQQAVGLREDPNVPIIACVSRLVKHKGFELVANSIHDIMGMDVQMVVLGTGEWNFEEAFRHAQAQYPGRFAARLQYSASLSTAIYGGADLFLMPSLAEPCGLSQMIAMRYGTIPVVRETGGLKDTVIPHGVFGDTGFTFANINAHDMVWVLGEAVGLYYNDKDGEDGWRVLQRNGMTKDFSWNNPAREYEDVYYQITGIPRPIEPSPEAAPVPAAEAPAQAEPEAVPTQESASKAEKTSTAKKTADKAEKKPAAKKAAPKTEKKSAAKKVAPKAEEKPSSPVKETPKAEEKPASPVKETPKAEEAAKK</sequence>
<dbReference type="EC" id="2.4.1.21" evidence="7"/>
<gene>
    <name evidence="7" type="primary">glgA</name>
    <name evidence="11" type="ORF">H9826_11150</name>
</gene>
<dbReference type="PANTHER" id="PTHR45825">
    <property type="entry name" value="GRANULE-BOUND STARCH SYNTHASE 1, CHLOROPLASTIC/AMYLOPLASTIC"/>
    <property type="match status" value="1"/>
</dbReference>
<dbReference type="EMBL" id="DXCX01000121">
    <property type="protein sequence ID" value="HIY74503.1"/>
    <property type="molecule type" value="Genomic_DNA"/>
</dbReference>
<feature type="domain" description="Starch synthase catalytic" evidence="10">
    <location>
        <begin position="2"/>
        <end position="235"/>
    </location>
</feature>
<keyword evidence="5 7" id="KW-0808">Transferase</keyword>
<name>A0A9D2CFC8_9FIRM</name>
<comment type="function">
    <text evidence="2 7">Synthesizes alpha-1,4-glucan chains using ADP-glucose.</text>
</comment>
<evidence type="ECO:0000259" key="10">
    <source>
        <dbReference type="Pfam" id="PF08323"/>
    </source>
</evidence>
<feature type="compositionally biased region" description="Basic and acidic residues" evidence="8">
    <location>
        <begin position="513"/>
        <end position="532"/>
    </location>
</feature>
<dbReference type="Pfam" id="PF08323">
    <property type="entry name" value="Glyco_transf_5"/>
    <property type="match status" value="1"/>
</dbReference>
<evidence type="ECO:0000256" key="7">
    <source>
        <dbReference type="HAMAP-Rule" id="MF_00484"/>
    </source>
</evidence>
<dbReference type="GO" id="GO:0009011">
    <property type="term" value="F:alpha-1,4-glucan glucosyltransferase (ADP-glucose donor) activity"/>
    <property type="evidence" value="ECO:0007669"/>
    <property type="project" value="UniProtKB-UniRule"/>
</dbReference>
<reference evidence="11" key="2">
    <citation type="submission" date="2021-04" db="EMBL/GenBank/DDBJ databases">
        <authorList>
            <person name="Gilroy R."/>
        </authorList>
    </citation>
    <scope>NUCLEOTIDE SEQUENCE</scope>
    <source>
        <strain evidence="11">CHK33-7979</strain>
    </source>
</reference>
<dbReference type="GO" id="GO:0004373">
    <property type="term" value="F:alpha-1,4-glucan glucosyltransferase (UDP-glucose donor) activity"/>
    <property type="evidence" value="ECO:0007669"/>
    <property type="project" value="InterPro"/>
</dbReference>
<dbReference type="PANTHER" id="PTHR45825:SF11">
    <property type="entry name" value="ALPHA AMYLASE DOMAIN-CONTAINING PROTEIN"/>
    <property type="match status" value="1"/>
</dbReference>
<feature type="compositionally biased region" description="Basic and acidic residues" evidence="8">
    <location>
        <begin position="552"/>
        <end position="588"/>
    </location>
</feature>
<dbReference type="SUPFAM" id="SSF53756">
    <property type="entry name" value="UDP-Glycosyltransferase/glycogen phosphorylase"/>
    <property type="match status" value="1"/>
</dbReference>
<dbReference type="InterPro" id="IPR001296">
    <property type="entry name" value="Glyco_trans_1"/>
</dbReference>
<comment type="caution">
    <text evidence="11">The sequence shown here is derived from an EMBL/GenBank/DDBJ whole genome shotgun (WGS) entry which is preliminary data.</text>
</comment>
<evidence type="ECO:0000313" key="11">
    <source>
        <dbReference type="EMBL" id="HIY74503.1"/>
    </source>
</evidence>
<dbReference type="HAMAP" id="MF_00484">
    <property type="entry name" value="Glycogen_synth"/>
    <property type="match status" value="1"/>
</dbReference>
<evidence type="ECO:0000259" key="9">
    <source>
        <dbReference type="Pfam" id="PF00534"/>
    </source>
</evidence>
<comment type="similarity">
    <text evidence="3 7">Belongs to the glycosyltransferase 1 family. Bacterial/plant glycogen synthase subfamily.</text>
</comment>
<reference evidence="11" key="1">
    <citation type="journal article" date="2021" name="PeerJ">
        <title>Extensive microbial diversity within the chicken gut microbiome revealed by metagenomics and culture.</title>
        <authorList>
            <person name="Gilroy R."/>
            <person name="Ravi A."/>
            <person name="Getino M."/>
            <person name="Pursley I."/>
            <person name="Horton D.L."/>
            <person name="Alikhan N.F."/>
            <person name="Baker D."/>
            <person name="Gharbi K."/>
            <person name="Hall N."/>
            <person name="Watson M."/>
            <person name="Adriaenssens E.M."/>
            <person name="Foster-Nyarko E."/>
            <person name="Jarju S."/>
            <person name="Secka A."/>
            <person name="Antonio M."/>
            <person name="Oren A."/>
            <person name="Chaudhuri R.R."/>
            <person name="La Ragione R."/>
            <person name="Hildebrand F."/>
            <person name="Pallen M.J."/>
        </authorList>
    </citation>
    <scope>NUCLEOTIDE SEQUENCE</scope>
    <source>
        <strain evidence="11">CHK33-7979</strain>
    </source>
</reference>
<dbReference type="Pfam" id="PF00534">
    <property type="entry name" value="Glycos_transf_1"/>
    <property type="match status" value="1"/>
</dbReference>
<evidence type="ECO:0000256" key="8">
    <source>
        <dbReference type="SAM" id="MobiDB-lite"/>
    </source>
</evidence>
<keyword evidence="6 7" id="KW-0320">Glycogen biosynthesis</keyword>
<evidence type="ECO:0000256" key="4">
    <source>
        <dbReference type="ARBA" id="ARBA00022676"/>
    </source>
</evidence>